<evidence type="ECO:0000313" key="2">
    <source>
        <dbReference type="Proteomes" id="UP000597444"/>
    </source>
</evidence>
<comment type="caution">
    <text evidence="1">The sequence shown here is derived from an EMBL/GenBank/DDBJ whole genome shotgun (WGS) entry which is preliminary data.</text>
</comment>
<reference evidence="1" key="1">
    <citation type="submission" date="2020-10" db="EMBL/GenBank/DDBJ databases">
        <title>Taxonomic study of unclassified bacteria belonging to the class Ktedonobacteria.</title>
        <authorList>
            <person name="Yabe S."/>
            <person name="Wang C.M."/>
            <person name="Zheng Y."/>
            <person name="Sakai Y."/>
            <person name="Cavaletti L."/>
            <person name="Monciardini P."/>
            <person name="Donadio S."/>
        </authorList>
    </citation>
    <scope>NUCLEOTIDE SEQUENCE</scope>
    <source>
        <strain evidence="1">ID150040</strain>
    </source>
</reference>
<evidence type="ECO:0000313" key="1">
    <source>
        <dbReference type="EMBL" id="GHO98798.1"/>
    </source>
</evidence>
<proteinExistence type="predicted"/>
<dbReference type="EMBL" id="BNJK01000002">
    <property type="protein sequence ID" value="GHO98798.1"/>
    <property type="molecule type" value="Genomic_DNA"/>
</dbReference>
<protein>
    <submittedName>
        <fullName evidence="1">Uncharacterized protein</fullName>
    </submittedName>
</protein>
<sequence length="80" mass="9234">MANPIHLPFSTQRGVESWNQWRLIQMTAARDEQGWHKPVYTDLSGTDLSGANIVSQMRRKPSAWSVICKYRPEVSIWCSK</sequence>
<accession>A0A8J3N7N4</accession>
<gene>
    <name evidence="1" type="ORF">KSF_088460</name>
</gene>
<keyword evidence="2" id="KW-1185">Reference proteome</keyword>
<name>A0A8J3N7N4_9CHLR</name>
<dbReference type="AlphaFoldDB" id="A0A8J3N7N4"/>
<dbReference type="RefSeq" id="WP_220209489.1">
    <property type="nucleotide sequence ID" value="NZ_BNJK01000002.1"/>
</dbReference>
<organism evidence="1 2">
    <name type="scientific">Reticulibacter mediterranei</name>
    <dbReference type="NCBI Taxonomy" id="2778369"/>
    <lineage>
        <taxon>Bacteria</taxon>
        <taxon>Bacillati</taxon>
        <taxon>Chloroflexota</taxon>
        <taxon>Ktedonobacteria</taxon>
        <taxon>Ktedonobacterales</taxon>
        <taxon>Reticulibacteraceae</taxon>
        <taxon>Reticulibacter</taxon>
    </lineage>
</organism>
<dbReference type="Proteomes" id="UP000597444">
    <property type="component" value="Unassembled WGS sequence"/>
</dbReference>